<dbReference type="PANTHER" id="PTHR28136">
    <property type="entry name" value="NUCLEUS EXPORT PROTEIN BRR6"/>
    <property type="match status" value="1"/>
</dbReference>
<dbReference type="GO" id="GO:0006998">
    <property type="term" value="P:nuclear envelope organization"/>
    <property type="evidence" value="ECO:0007669"/>
    <property type="project" value="InterPro"/>
</dbReference>
<evidence type="ECO:0000313" key="2">
    <source>
        <dbReference type="Proteomes" id="UP000788993"/>
    </source>
</evidence>
<reference evidence="1" key="2">
    <citation type="submission" date="2021-01" db="EMBL/GenBank/DDBJ databases">
        <authorList>
            <person name="Schikora-Tamarit M.A."/>
        </authorList>
    </citation>
    <scope>NUCLEOTIDE SEQUENCE</scope>
    <source>
        <strain evidence="1">NCAIM Y.01608</strain>
    </source>
</reference>
<dbReference type="EMBL" id="JAEUBD010000146">
    <property type="protein sequence ID" value="KAH3676994.1"/>
    <property type="molecule type" value="Genomic_DNA"/>
</dbReference>
<dbReference type="AlphaFoldDB" id="A0A1B7SD39"/>
<organism evidence="1 2">
    <name type="scientific">Ogataea polymorpha</name>
    <dbReference type="NCBI Taxonomy" id="460523"/>
    <lineage>
        <taxon>Eukaryota</taxon>
        <taxon>Fungi</taxon>
        <taxon>Dikarya</taxon>
        <taxon>Ascomycota</taxon>
        <taxon>Saccharomycotina</taxon>
        <taxon>Pichiomycetes</taxon>
        <taxon>Pichiales</taxon>
        <taxon>Pichiaceae</taxon>
        <taxon>Ogataea</taxon>
    </lineage>
</organism>
<comment type="caution">
    <text evidence="1">The sequence shown here is derived from an EMBL/GenBank/DDBJ whole genome shotgun (WGS) entry which is preliminary data.</text>
</comment>
<dbReference type="SMART" id="SM01042">
    <property type="entry name" value="Brr6_like_C_C"/>
    <property type="match status" value="1"/>
</dbReference>
<gene>
    <name evidence="1" type="ORF">OGATHE_001484</name>
</gene>
<keyword evidence="2" id="KW-1185">Reference proteome</keyword>
<sequence length="383" mass="44031">MDHFSHLTLNDEFEVEGGLLNLSLANTTDKVDPERNSDEDVSMPDVSFYQDQEKPINMDGQRSSIVGDFKEQVNPTSRIIDIFHPTESGARLARSRRRINKIHRNAEIEITGDSKLQHAEESTLSCDETGSIAKQGNVIETINKHSFSESKARETEPYDFQVHNHYYFSFNLPREDSELLPQPWTQESKPCLKIPYLLLTYLQILLNTLTACYCLKLGYDGIQGIKIDIQRAVKQKIHTSYFEIEACRRKYVENHCDPYTRLPALQETCLQWEACMNRNPFLSVSYTTLLAEILGSILSSFAEPLNAKSFSLLFMILGFCYLSNFGWGFLRSGTYYGWNHKDANFDVKPVKIPLTHESNYHRFSNQITMPECTDDTQSRCIKS</sequence>
<name>A0A1B7SD39_9ASCO</name>
<dbReference type="InterPro" id="IPR018767">
    <property type="entry name" value="Brl1/Brr6_dom"/>
</dbReference>
<dbReference type="Pfam" id="PF10104">
    <property type="entry name" value="Brr6_like_C_C"/>
    <property type="match status" value="1"/>
</dbReference>
<reference evidence="1" key="1">
    <citation type="journal article" date="2021" name="Open Biol.">
        <title>Shared evolutionary footprints suggest mitochondrial oxidative damage underlies multiple complex I losses in fungi.</title>
        <authorList>
            <person name="Schikora-Tamarit M.A."/>
            <person name="Marcet-Houben M."/>
            <person name="Nosek J."/>
            <person name="Gabaldon T."/>
        </authorList>
    </citation>
    <scope>NUCLEOTIDE SEQUENCE</scope>
    <source>
        <strain evidence="1">NCAIM Y.01608</strain>
    </source>
</reference>
<dbReference type="GO" id="GO:0031965">
    <property type="term" value="C:nuclear membrane"/>
    <property type="evidence" value="ECO:0007669"/>
    <property type="project" value="InterPro"/>
</dbReference>
<accession>A0A1B7SD39</accession>
<protein>
    <submittedName>
        <fullName evidence="1">Uncharacterized protein</fullName>
    </submittedName>
</protein>
<dbReference type="InterPro" id="IPR040202">
    <property type="entry name" value="Brl1/Brr6"/>
</dbReference>
<evidence type="ECO:0000313" key="1">
    <source>
        <dbReference type="EMBL" id="KAH3676994.1"/>
    </source>
</evidence>
<dbReference type="RefSeq" id="XP_018209368.1">
    <property type="nucleotide sequence ID" value="XM_018354963.1"/>
</dbReference>
<dbReference type="Proteomes" id="UP000788993">
    <property type="component" value="Unassembled WGS sequence"/>
</dbReference>
<dbReference type="GO" id="GO:0055088">
    <property type="term" value="P:lipid homeostasis"/>
    <property type="evidence" value="ECO:0007669"/>
    <property type="project" value="InterPro"/>
</dbReference>
<proteinExistence type="predicted"/>
<dbReference type="PANTHER" id="PTHR28136:SF1">
    <property type="entry name" value="NUCLEUS EXPORT PROTEIN BRL1"/>
    <property type="match status" value="1"/>
</dbReference>